<organism evidence="14 16">
    <name type="scientific">Cafeteria roenbergensis</name>
    <name type="common">Marine flagellate</name>
    <dbReference type="NCBI Taxonomy" id="33653"/>
    <lineage>
        <taxon>Eukaryota</taxon>
        <taxon>Sar</taxon>
        <taxon>Stramenopiles</taxon>
        <taxon>Bigyra</taxon>
        <taxon>Opalozoa</taxon>
        <taxon>Bicosoecida</taxon>
        <taxon>Cafeteriaceae</taxon>
        <taxon>Cafeteria</taxon>
    </lineage>
</organism>
<comment type="caution">
    <text evidence="14">The sequence shown here is derived from an EMBL/GenBank/DDBJ whole genome shotgun (WGS) entry which is preliminary data.</text>
</comment>
<evidence type="ECO:0000256" key="5">
    <source>
        <dbReference type="ARBA" id="ARBA00022701"/>
    </source>
</evidence>
<evidence type="ECO:0000256" key="6">
    <source>
        <dbReference type="ARBA" id="ARBA00022737"/>
    </source>
</evidence>
<evidence type="ECO:0000313" key="16">
    <source>
        <dbReference type="Proteomes" id="UP000324907"/>
    </source>
</evidence>
<dbReference type="GO" id="GO:0036157">
    <property type="term" value="C:outer dynein arm"/>
    <property type="evidence" value="ECO:0007669"/>
    <property type="project" value="TreeGrafter"/>
</dbReference>
<dbReference type="Proteomes" id="UP000325113">
    <property type="component" value="Unassembled WGS sequence"/>
</dbReference>
<evidence type="ECO:0000256" key="9">
    <source>
        <dbReference type="ARBA" id="ARBA00023175"/>
    </source>
</evidence>
<keyword evidence="11" id="KW-0966">Cell projection</keyword>
<evidence type="ECO:0000256" key="2">
    <source>
        <dbReference type="ARBA" id="ARBA00011059"/>
    </source>
</evidence>
<dbReference type="InterPro" id="IPR050687">
    <property type="entry name" value="Dynein_IC"/>
</dbReference>
<dbReference type="InterPro" id="IPR015943">
    <property type="entry name" value="WD40/YVTN_repeat-like_dom_sf"/>
</dbReference>
<proteinExistence type="inferred from homology"/>
<evidence type="ECO:0000256" key="1">
    <source>
        <dbReference type="ARBA" id="ARBA00004430"/>
    </source>
</evidence>
<keyword evidence="8" id="KW-0969">Cilium</keyword>
<dbReference type="SUPFAM" id="SSF50978">
    <property type="entry name" value="WD40 repeat-like"/>
    <property type="match status" value="1"/>
</dbReference>
<dbReference type="Gene3D" id="2.130.10.10">
    <property type="entry name" value="YVTN repeat-like/Quinoprotein amine dehydrogenase"/>
    <property type="match status" value="2"/>
</dbReference>
<feature type="compositionally biased region" description="Acidic residues" evidence="13">
    <location>
        <begin position="571"/>
        <end position="584"/>
    </location>
</feature>
<dbReference type="GO" id="GO:0005874">
    <property type="term" value="C:microtubule"/>
    <property type="evidence" value="ECO:0007669"/>
    <property type="project" value="UniProtKB-KW"/>
</dbReference>
<evidence type="ECO:0000256" key="4">
    <source>
        <dbReference type="ARBA" id="ARBA00022574"/>
    </source>
</evidence>
<comment type="subcellular location">
    <subcellularLocation>
        <location evidence="1">Cytoplasm</location>
        <location evidence="1">Cytoskeleton</location>
        <location evidence="1">Cilium axoneme</location>
    </subcellularLocation>
</comment>
<dbReference type="GO" id="GO:0045503">
    <property type="term" value="F:dynein light chain binding"/>
    <property type="evidence" value="ECO:0007669"/>
    <property type="project" value="TreeGrafter"/>
</dbReference>
<feature type="region of interest" description="Disordered" evidence="13">
    <location>
        <begin position="567"/>
        <end position="599"/>
    </location>
</feature>
<evidence type="ECO:0000256" key="7">
    <source>
        <dbReference type="ARBA" id="ARBA00023017"/>
    </source>
</evidence>
<dbReference type="EMBL" id="VLTM01000117">
    <property type="protein sequence ID" value="KAA0151161.1"/>
    <property type="molecule type" value="Genomic_DNA"/>
</dbReference>
<evidence type="ECO:0000313" key="14">
    <source>
        <dbReference type="EMBL" id="KAA0150242.1"/>
    </source>
</evidence>
<evidence type="ECO:0000256" key="13">
    <source>
        <dbReference type="SAM" id="MobiDB-lite"/>
    </source>
</evidence>
<comment type="similarity">
    <text evidence="2">Belongs to the dynein intermediate chain family.</text>
</comment>
<evidence type="ECO:0000256" key="8">
    <source>
        <dbReference type="ARBA" id="ARBA00023069"/>
    </source>
</evidence>
<dbReference type="PROSITE" id="PS50082">
    <property type="entry name" value="WD_REPEATS_2"/>
    <property type="match status" value="1"/>
</dbReference>
<feature type="compositionally biased region" description="Low complexity" evidence="13">
    <location>
        <begin position="588"/>
        <end position="599"/>
    </location>
</feature>
<feature type="repeat" description="WD" evidence="12">
    <location>
        <begin position="264"/>
        <end position="301"/>
    </location>
</feature>
<evidence type="ECO:0000256" key="10">
    <source>
        <dbReference type="ARBA" id="ARBA00023212"/>
    </source>
</evidence>
<dbReference type="GO" id="GO:0045504">
    <property type="term" value="F:dynein heavy chain binding"/>
    <property type="evidence" value="ECO:0007669"/>
    <property type="project" value="TreeGrafter"/>
</dbReference>
<gene>
    <name evidence="14" type="ORF">FNF28_07285</name>
    <name evidence="15" type="ORF">FNF31_06895</name>
</gene>
<reference evidence="16 17" key="1">
    <citation type="submission" date="2019-07" db="EMBL/GenBank/DDBJ databases">
        <title>Genomes of Cafeteria roenbergensis.</title>
        <authorList>
            <person name="Fischer M.G."/>
            <person name="Hackl T."/>
            <person name="Roman M."/>
        </authorList>
    </citation>
    <scope>NUCLEOTIDE SEQUENCE [LARGE SCALE GENOMIC DNA]</scope>
    <source>
        <strain evidence="15 17">Cflag</strain>
        <strain evidence="14 16">RCC970-E3</strain>
    </source>
</reference>
<dbReference type="PANTHER" id="PTHR12442">
    <property type="entry name" value="DYNEIN INTERMEDIATE CHAIN"/>
    <property type="match status" value="1"/>
</dbReference>
<keyword evidence="5" id="KW-0493">Microtubule</keyword>
<dbReference type="AlphaFoldDB" id="A0A5A8CAV3"/>
<dbReference type="GO" id="GO:0003341">
    <property type="term" value="P:cilium movement"/>
    <property type="evidence" value="ECO:0007669"/>
    <property type="project" value="TreeGrafter"/>
</dbReference>
<dbReference type="InterPro" id="IPR001680">
    <property type="entry name" value="WD40_rpt"/>
</dbReference>
<keyword evidence="4 12" id="KW-0853">WD repeat</keyword>
<dbReference type="GO" id="GO:0036158">
    <property type="term" value="P:outer dynein arm assembly"/>
    <property type="evidence" value="ECO:0007669"/>
    <property type="project" value="TreeGrafter"/>
</dbReference>
<keyword evidence="7" id="KW-0243">Dynein</keyword>
<dbReference type="EMBL" id="VLTL01000234">
    <property type="protein sequence ID" value="KAA0150242.1"/>
    <property type="molecule type" value="Genomic_DNA"/>
</dbReference>
<protein>
    <submittedName>
        <fullName evidence="14">Uncharacterized protein</fullName>
    </submittedName>
</protein>
<keyword evidence="3" id="KW-0963">Cytoplasm</keyword>
<evidence type="ECO:0000313" key="17">
    <source>
        <dbReference type="Proteomes" id="UP000325113"/>
    </source>
</evidence>
<evidence type="ECO:0000256" key="3">
    <source>
        <dbReference type="ARBA" id="ARBA00022490"/>
    </source>
</evidence>
<dbReference type="PANTHER" id="PTHR12442:SF7">
    <property type="entry name" value="DYNEIN AXONEMAL INTERMEDIATE CHAIN 2"/>
    <property type="match status" value="1"/>
</dbReference>
<name>A0A5A8CAV3_CAFRO</name>
<dbReference type="InterPro" id="IPR036322">
    <property type="entry name" value="WD40_repeat_dom_sf"/>
</dbReference>
<evidence type="ECO:0000256" key="11">
    <source>
        <dbReference type="ARBA" id="ARBA00023273"/>
    </source>
</evidence>
<dbReference type="Proteomes" id="UP000324907">
    <property type="component" value="Unassembled WGS sequence"/>
</dbReference>
<keyword evidence="9" id="KW-0505">Motor protein</keyword>
<keyword evidence="6" id="KW-0677">Repeat</keyword>
<accession>A0A5A8CAV3</accession>
<evidence type="ECO:0000313" key="15">
    <source>
        <dbReference type="EMBL" id="KAA0151161.1"/>
    </source>
</evidence>
<sequence length="599" mass="65686">MEVLLQYSKKRREFGEHCEFSDGPAQMLESTMCSHDDDDKFVVRQPTISRLEAAPVMAEHEVNTDSVVHRSQGLKHAEGGWPENVDGSEAEQVERYLKKAGKDAKIKSTMVQLGFVVDTCLKQNNTVDIYEEYFKDEEVDLSAEPPSARGLAVFRDPNATKRAACKIHWHPEGTRLAVAYSVLQFQDPRMMGGRLPMKSYIWSLANPNAPERTLIPQSPLMCLRYHHKLTDVLVGGCYNGLVCVFDARAAGAAVLTAERTSEVETSHHDPVYDAFWVQSKSNSTFASVSTDGQLMLWDMRNLARPLDDVYELKDSSGRLLGGSCLEYNPEANGKFLVGTEQGGMALVNTKKKGGKDTVRVFDTGASKHHGPVYQVQRNPFHTKFFMSVGDWTAKVWSEDNHTPIMSTRFSKASVTAGCWSPTRAGVFFTARADGVMDVWDYYHRQSAVAYSHKVSDHPLSSLAVQGSPQDGGGRLVAVGDASGTVSLLEVSESLSTAQHNEKTNVGNMLEREAVREKALEQRAAQLAKAAKAAERSASKAAASAGEGKEDEMAEVLRSVDTEFLRLIKDAEQDDDEAYADDYEEESRGGAAAAAAAGAP</sequence>
<evidence type="ECO:0000256" key="12">
    <source>
        <dbReference type="PROSITE-ProRule" id="PRU00221"/>
    </source>
</evidence>
<keyword evidence="10" id="KW-0206">Cytoskeleton</keyword>
<dbReference type="SMART" id="SM00320">
    <property type="entry name" value="WD40"/>
    <property type="match status" value="4"/>
</dbReference>